<dbReference type="RefSeq" id="WP_119942444.1">
    <property type="nucleotide sequence ID" value="NZ_JACSYZ010000043.1"/>
</dbReference>
<evidence type="ECO:0000313" key="2">
    <source>
        <dbReference type="Proteomes" id="UP000266144"/>
    </source>
</evidence>
<gene>
    <name evidence="1" type="ORF">C5O68_04710</name>
</gene>
<evidence type="ECO:0000313" key="1">
    <source>
        <dbReference type="EMBL" id="RJP82985.1"/>
    </source>
</evidence>
<proteinExistence type="predicted"/>
<sequence>MLKFNLIEVVNGFYRYEVFPEGDVSRREIFEFNPSTREVKRNDPPRYGFDYVSKCIINLKNADGSLKESGQVAWY</sequence>
<organism evidence="1 2">
    <name type="scientific">Streptococcus pseudopneumoniae</name>
    <dbReference type="NCBI Taxonomy" id="257758"/>
    <lineage>
        <taxon>Bacteria</taxon>
        <taxon>Bacillati</taxon>
        <taxon>Bacillota</taxon>
        <taxon>Bacilli</taxon>
        <taxon>Lactobacillales</taxon>
        <taxon>Streptococcaceae</taxon>
        <taxon>Streptococcus</taxon>
    </lineage>
</organism>
<comment type="caution">
    <text evidence="1">The sequence shown here is derived from an EMBL/GenBank/DDBJ whole genome shotgun (WGS) entry which is preliminary data.</text>
</comment>
<dbReference type="Proteomes" id="UP000266144">
    <property type="component" value="Unassembled WGS sequence"/>
</dbReference>
<dbReference type="AlphaFoldDB" id="A0A3A4SGB9"/>
<protein>
    <submittedName>
        <fullName evidence="1">Uncharacterized protein</fullName>
    </submittedName>
</protein>
<name>A0A3A4SGB9_9STRE</name>
<dbReference type="EMBL" id="PTQV01000027">
    <property type="protein sequence ID" value="RJP82985.1"/>
    <property type="molecule type" value="Genomic_DNA"/>
</dbReference>
<accession>A0A3A4SGB9</accession>
<reference evidence="2" key="1">
    <citation type="submission" date="2018-02" db="EMBL/GenBank/DDBJ databases">
        <authorList>
            <person name="Handem S."/>
        </authorList>
    </citation>
    <scope>NUCLEOTIDE SEQUENCE [LARGE SCALE GENOMIC DNA]</scope>
    <source>
        <strain evidence="2">Spain939</strain>
    </source>
</reference>